<dbReference type="EC" id="3.1.3.16" evidence="1"/>
<keyword evidence="1" id="KW-0904">Protein phosphatase</keyword>
<accession>A0ABN9VUC2</accession>
<comment type="cofactor">
    <cofactor evidence="1">
        <name>Mn(2+)</name>
        <dbReference type="ChEBI" id="CHEBI:29035"/>
    </cofactor>
</comment>
<evidence type="ECO:0000256" key="1">
    <source>
        <dbReference type="RuleBase" id="RU366020"/>
    </source>
</evidence>
<organism evidence="2 3">
    <name type="scientific">Prorocentrum cordatum</name>
    <dbReference type="NCBI Taxonomy" id="2364126"/>
    <lineage>
        <taxon>Eukaryota</taxon>
        <taxon>Sar</taxon>
        <taxon>Alveolata</taxon>
        <taxon>Dinophyceae</taxon>
        <taxon>Prorocentrales</taxon>
        <taxon>Prorocentraceae</taxon>
        <taxon>Prorocentrum</taxon>
    </lineage>
</organism>
<dbReference type="EMBL" id="CAUYUJ010017575">
    <property type="protein sequence ID" value="CAK0875941.1"/>
    <property type="molecule type" value="Genomic_DNA"/>
</dbReference>
<gene>
    <name evidence="2" type="ORF">PCOR1329_LOCUS60484</name>
</gene>
<keyword evidence="3" id="KW-1185">Reference proteome</keyword>
<comment type="similarity">
    <text evidence="1">Belongs to the PP2C family.</text>
</comment>
<sequence length="243" mass="25239">MSGDAIGAASHGLGHGWIPRDVTRAADGARRTFHVGHIGVANVGDSGLRQIRREPGGGARVVARTREQQHCFNCPFQLSSLPSEAGGGAGRRRARPEAVQAGILLQDPPSAAELYSFSAEEGDLIVLATDGLYDNLWDSELCELAALAASPLEAQQAYCEARAALRGPAPSTDPGKLAAAIAHAAFYRARDPAASTPFQEHAREHGLVHAGGKMDDITVVCAWVVRSRPPSGTGPAAEGAAGP</sequence>
<proteinExistence type="inferred from homology"/>
<evidence type="ECO:0000313" key="2">
    <source>
        <dbReference type="EMBL" id="CAK0875941.1"/>
    </source>
</evidence>
<dbReference type="Gene3D" id="3.60.40.10">
    <property type="entry name" value="PPM-type phosphatase domain"/>
    <property type="match status" value="1"/>
</dbReference>
<comment type="catalytic activity">
    <reaction evidence="1">
        <text>O-phospho-L-seryl-[protein] + H2O = L-seryl-[protein] + phosphate</text>
        <dbReference type="Rhea" id="RHEA:20629"/>
        <dbReference type="Rhea" id="RHEA-COMP:9863"/>
        <dbReference type="Rhea" id="RHEA-COMP:11604"/>
        <dbReference type="ChEBI" id="CHEBI:15377"/>
        <dbReference type="ChEBI" id="CHEBI:29999"/>
        <dbReference type="ChEBI" id="CHEBI:43474"/>
        <dbReference type="ChEBI" id="CHEBI:83421"/>
        <dbReference type="EC" id="3.1.3.16"/>
    </reaction>
</comment>
<dbReference type="SUPFAM" id="SSF81606">
    <property type="entry name" value="PP2C-like"/>
    <property type="match status" value="1"/>
</dbReference>
<protein>
    <recommendedName>
        <fullName evidence="1">Protein phosphatase</fullName>
        <ecNumber evidence="1">3.1.3.16</ecNumber>
    </recommendedName>
</protein>
<keyword evidence="1" id="KW-0378">Hydrolase</keyword>
<comment type="cofactor">
    <cofactor evidence="1">
        <name>Mg(2+)</name>
        <dbReference type="ChEBI" id="CHEBI:18420"/>
    </cofactor>
</comment>
<name>A0ABN9VUC2_9DINO</name>
<dbReference type="PANTHER" id="PTHR12320">
    <property type="entry name" value="PROTEIN PHOSPHATASE 2C"/>
    <property type="match status" value="1"/>
</dbReference>
<keyword evidence="1" id="KW-0479">Metal-binding</keyword>
<keyword evidence="1" id="KW-0464">Manganese</keyword>
<dbReference type="PANTHER" id="PTHR12320:SF1">
    <property type="entry name" value="PROTEIN PHOSPHATASE PTC7 HOMOLOG"/>
    <property type="match status" value="1"/>
</dbReference>
<evidence type="ECO:0000313" key="3">
    <source>
        <dbReference type="Proteomes" id="UP001189429"/>
    </source>
</evidence>
<dbReference type="InterPro" id="IPR036457">
    <property type="entry name" value="PPM-type-like_dom_sf"/>
</dbReference>
<dbReference type="Proteomes" id="UP001189429">
    <property type="component" value="Unassembled WGS sequence"/>
</dbReference>
<comment type="catalytic activity">
    <reaction evidence="1">
        <text>O-phospho-L-threonyl-[protein] + H2O = L-threonyl-[protein] + phosphate</text>
        <dbReference type="Rhea" id="RHEA:47004"/>
        <dbReference type="Rhea" id="RHEA-COMP:11060"/>
        <dbReference type="Rhea" id="RHEA-COMP:11605"/>
        <dbReference type="ChEBI" id="CHEBI:15377"/>
        <dbReference type="ChEBI" id="CHEBI:30013"/>
        <dbReference type="ChEBI" id="CHEBI:43474"/>
        <dbReference type="ChEBI" id="CHEBI:61977"/>
        <dbReference type="EC" id="3.1.3.16"/>
    </reaction>
</comment>
<reference evidence="2" key="1">
    <citation type="submission" date="2023-10" db="EMBL/GenBank/DDBJ databases">
        <authorList>
            <person name="Chen Y."/>
            <person name="Shah S."/>
            <person name="Dougan E. K."/>
            <person name="Thang M."/>
            <person name="Chan C."/>
        </authorList>
    </citation>
    <scope>NUCLEOTIDE SEQUENCE [LARGE SCALE GENOMIC DNA]</scope>
</reference>
<keyword evidence="1" id="KW-0460">Magnesium</keyword>
<comment type="caution">
    <text evidence="2">The sequence shown here is derived from an EMBL/GenBank/DDBJ whole genome shotgun (WGS) entry which is preliminary data.</text>
</comment>
<dbReference type="InterPro" id="IPR039123">
    <property type="entry name" value="PPTC7"/>
</dbReference>